<sequence length="232" mass="26695">MKETTNKVTPMVEEGIVKEFFNELENDCDKRKGVLGKKIEQLVKSHPALLEATYDHPEYGLVTATEFLCCHQLSTSSRDLLYELIQLGATATTKCYKESLHYYNFVECLLITGYMPIDLEGGEKFLDQMMDHHSYFKDDVETQEDILRLLLGLAEVGDQFCFGELTEANLKRLKQLPDLEPGVTHKEGGQFDDILQDYLSTLEDDESKRIKKKHKNVHEEEENKSIEMHVAQ</sequence>
<dbReference type="EMBL" id="BLLK01000069">
    <property type="protein sequence ID" value="GFH60216.1"/>
    <property type="molecule type" value="Genomic_DNA"/>
</dbReference>
<evidence type="ECO:0000313" key="2">
    <source>
        <dbReference type="EMBL" id="GFH60216.1"/>
    </source>
</evidence>
<feature type="compositionally biased region" description="Basic and acidic residues" evidence="1">
    <location>
        <begin position="217"/>
        <end position="232"/>
    </location>
</feature>
<organism evidence="2 3">
    <name type="scientific">Chaetoceros tenuissimus</name>
    <dbReference type="NCBI Taxonomy" id="426638"/>
    <lineage>
        <taxon>Eukaryota</taxon>
        <taxon>Sar</taxon>
        <taxon>Stramenopiles</taxon>
        <taxon>Ochrophyta</taxon>
        <taxon>Bacillariophyta</taxon>
        <taxon>Coscinodiscophyceae</taxon>
        <taxon>Chaetocerotophycidae</taxon>
        <taxon>Chaetocerotales</taxon>
        <taxon>Chaetocerotaceae</taxon>
        <taxon>Chaetoceros</taxon>
    </lineage>
</organism>
<reference evidence="2 3" key="1">
    <citation type="journal article" date="2021" name="Sci. Rep.">
        <title>The genome of the diatom Chaetoceros tenuissimus carries an ancient integrated fragment of an extant virus.</title>
        <authorList>
            <person name="Hongo Y."/>
            <person name="Kimura K."/>
            <person name="Takaki Y."/>
            <person name="Yoshida Y."/>
            <person name="Baba S."/>
            <person name="Kobayashi G."/>
            <person name="Nagasaki K."/>
            <person name="Hano T."/>
            <person name="Tomaru Y."/>
        </authorList>
    </citation>
    <scope>NUCLEOTIDE SEQUENCE [LARGE SCALE GENOMIC DNA]</scope>
    <source>
        <strain evidence="2 3">NIES-3715</strain>
    </source>
</reference>
<evidence type="ECO:0000256" key="1">
    <source>
        <dbReference type="SAM" id="MobiDB-lite"/>
    </source>
</evidence>
<gene>
    <name evidence="2" type="ORF">CTEN210_16692</name>
</gene>
<proteinExistence type="predicted"/>
<accession>A0AAD3DBG8</accession>
<name>A0AAD3DBG8_9STRA</name>
<comment type="caution">
    <text evidence="2">The sequence shown here is derived from an EMBL/GenBank/DDBJ whole genome shotgun (WGS) entry which is preliminary data.</text>
</comment>
<evidence type="ECO:0000313" key="3">
    <source>
        <dbReference type="Proteomes" id="UP001054902"/>
    </source>
</evidence>
<dbReference type="Proteomes" id="UP001054902">
    <property type="component" value="Unassembled WGS sequence"/>
</dbReference>
<protein>
    <submittedName>
        <fullName evidence="2">Uncharacterized protein</fullName>
    </submittedName>
</protein>
<feature type="region of interest" description="Disordered" evidence="1">
    <location>
        <begin position="210"/>
        <end position="232"/>
    </location>
</feature>
<keyword evidence="3" id="KW-1185">Reference proteome</keyword>
<dbReference type="AlphaFoldDB" id="A0AAD3DBG8"/>